<keyword evidence="3" id="KW-1185">Reference proteome</keyword>
<sequence length="94" mass="10408">MSLLGLALWPQTPSELVFVEGIGSDLRLAGGIYLLGKCISSTYFNSSLSRRLLFAMFSQLDRAFMLVWQGSTSANLSAMLFISTFIFLETYPTP</sequence>
<feature type="transmembrane region" description="Helical" evidence="1">
    <location>
        <begin position="66"/>
        <end position="88"/>
    </location>
</feature>
<name>A0A3B3R5P3_9TELE</name>
<dbReference type="AlphaFoldDB" id="A0A3B3R5P3"/>
<keyword evidence="1" id="KW-0472">Membrane</keyword>
<reference evidence="2" key="1">
    <citation type="submission" date="2025-08" db="UniProtKB">
        <authorList>
            <consortium name="Ensembl"/>
        </authorList>
    </citation>
    <scope>IDENTIFICATION</scope>
</reference>
<protein>
    <submittedName>
        <fullName evidence="2">Uncharacterized protein</fullName>
    </submittedName>
</protein>
<proteinExistence type="predicted"/>
<dbReference type="Proteomes" id="UP000261540">
    <property type="component" value="Unplaced"/>
</dbReference>
<organism evidence="2 3">
    <name type="scientific">Paramormyrops kingsleyae</name>
    <dbReference type="NCBI Taxonomy" id="1676925"/>
    <lineage>
        <taxon>Eukaryota</taxon>
        <taxon>Metazoa</taxon>
        <taxon>Chordata</taxon>
        <taxon>Craniata</taxon>
        <taxon>Vertebrata</taxon>
        <taxon>Euteleostomi</taxon>
        <taxon>Actinopterygii</taxon>
        <taxon>Neopterygii</taxon>
        <taxon>Teleostei</taxon>
        <taxon>Osteoglossocephala</taxon>
        <taxon>Osteoglossomorpha</taxon>
        <taxon>Osteoglossiformes</taxon>
        <taxon>Mormyridae</taxon>
        <taxon>Paramormyrops</taxon>
    </lineage>
</organism>
<accession>A0A3B3R5P3</accession>
<keyword evidence="1" id="KW-0812">Transmembrane</keyword>
<keyword evidence="1" id="KW-1133">Transmembrane helix</keyword>
<evidence type="ECO:0000313" key="3">
    <source>
        <dbReference type="Proteomes" id="UP000261540"/>
    </source>
</evidence>
<evidence type="ECO:0000313" key="2">
    <source>
        <dbReference type="Ensembl" id="ENSPKIP00000013698.1"/>
    </source>
</evidence>
<evidence type="ECO:0000256" key="1">
    <source>
        <dbReference type="SAM" id="Phobius"/>
    </source>
</evidence>
<dbReference type="Ensembl" id="ENSPKIT00000038126.1">
    <property type="protein sequence ID" value="ENSPKIP00000013698.1"/>
    <property type="gene ID" value="ENSPKIG00000001043.1"/>
</dbReference>
<reference evidence="2" key="2">
    <citation type="submission" date="2025-09" db="UniProtKB">
        <authorList>
            <consortium name="Ensembl"/>
        </authorList>
    </citation>
    <scope>IDENTIFICATION</scope>
</reference>